<dbReference type="Proteomes" id="UP000318571">
    <property type="component" value="Chromosome 1"/>
</dbReference>
<accession>A0A553NU53</accession>
<evidence type="ECO:0000313" key="1">
    <source>
        <dbReference type="EMBL" id="TRY68970.1"/>
    </source>
</evidence>
<dbReference type="EMBL" id="VCGU01000010">
    <property type="protein sequence ID" value="TRY68970.1"/>
    <property type="molecule type" value="Genomic_DNA"/>
</dbReference>
<organism evidence="1 2">
    <name type="scientific">Tigriopus californicus</name>
    <name type="common">Marine copepod</name>
    <dbReference type="NCBI Taxonomy" id="6832"/>
    <lineage>
        <taxon>Eukaryota</taxon>
        <taxon>Metazoa</taxon>
        <taxon>Ecdysozoa</taxon>
        <taxon>Arthropoda</taxon>
        <taxon>Crustacea</taxon>
        <taxon>Multicrustacea</taxon>
        <taxon>Hexanauplia</taxon>
        <taxon>Copepoda</taxon>
        <taxon>Harpacticoida</taxon>
        <taxon>Harpacticidae</taxon>
        <taxon>Tigriopus</taxon>
    </lineage>
</organism>
<keyword evidence="2" id="KW-1185">Reference proteome</keyword>
<sequence>MSQLLLEASLADVDDCTKEFVCLLHAKPIASLDAMELSIYSLFDDSVGIDVERTDVEFQLAAFIGKGVGVSQCQTVYARCSSSYEETKAPMEIDRGRRFGRSVEVEGVKVQDLLLKASVNDVDDCAKNFVCQLNTKSIESMDSVEQTLLAIYGQDASIDVSRSDVEFQLAANVGRLAGAEQCQTVYARCPMEYDQLLQTFEGKFTSSETLNQL</sequence>
<proteinExistence type="predicted"/>
<dbReference type="AlphaFoldDB" id="A0A553NU53"/>
<reference evidence="1 2" key="1">
    <citation type="journal article" date="2018" name="Nat. Ecol. Evol.">
        <title>Genomic signatures of mitonuclear coevolution across populations of Tigriopus californicus.</title>
        <authorList>
            <person name="Barreto F.S."/>
            <person name="Watson E.T."/>
            <person name="Lima T.G."/>
            <person name="Willett C.S."/>
            <person name="Edmands S."/>
            <person name="Li W."/>
            <person name="Burton R.S."/>
        </authorList>
    </citation>
    <scope>NUCLEOTIDE SEQUENCE [LARGE SCALE GENOMIC DNA]</scope>
    <source>
        <strain evidence="1 2">San Diego</strain>
    </source>
</reference>
<protein>
    <submittedName>
        <fullName evidence="1">Uncharacterized protein</fullName>
    </submittedName>
</protein>
<evidence type="ECO:0000313" key="2">
    <source>
        <dbReference type="Proteomes" id="UP000318571"/>
    </source>
</evidence>
<name>A0A553NU53_TIGCA</name>
<gene>
    <name evidence="1" type="ORF">TCAL_15114</name>
</gene>
<comment type="caution">
    <text evidence="1">The sequence shown here is derived from an EMBL/GenBank/DDBJ whole genome shotgun (WGS) entry which is preliminary data.</text>
</comment>